<feature type="region of interest" description="Disordered" evidence="1">
    <location>
        <begin position="36"/>
        <end position="57"/>
    </location>
</feature>
<organism evidence="2 3">
    <name type="scientific">Lymnaea stagnalis</name>
    <name type="common">Great pond snail</name>
    <name type="synonym">Helix stagnalis</name>
    <dbReference type="NCBI Taxonomy" id="6523"/>
    <lineage>
        <taxon>Eukaryota</taxon>
        <taxon>Metazoa</taxon>
        <taxon>Spiralia</taxon>
        <taxon>Lophotrochozoa</taxon>
        <taxon>Mollusca</taxon>
        <taxon>Gastropoda</taxon>
        <taxon>Heterobranchia</taxon>
        <taxon>Euthyneura</taxon>
        <taxon>Panpulmonata</taxon>
        <taxon>Hygrophila</taxon>
        <taxon>Lymnaeoidea</taxon>
        <taxon>Lymnaeidae</taxon>
        <taxon>Lymnaea</taxon>
    </lineage>
</organism>
<proteinExistence type="predicted"/>
<dbReference type="Proteomes" id="UP001497497">
    <property type="component" value="Unassembled WGS sequence"/>
</dbReference>
<protein>
    <submittedName>
        <fullName evidence="2">Uncharacterized protein</fullName>
    </submittedName>
</protein>
<sequence>MMAGKESVEPAMDTTEAELSHPVDYYYLKALRYLSSGDDSDNSDNENNSSCQQCHGDEDGGIVGEICDDTRNKVEGGQRERSWSHSMAEEYESETVGQLPGKQKVQSTGRVNTRRFSDGMLLKSGMKVSNGRVHWADDCQKELTRSRPRKKYVRNPALTAPPIKSILKNVSEDCLVDEDDPLE</sequence>
<evidence type="ECO:0000313" key="2">
    <source>
        <dbReference type="EMBL" id="CAL1539945.1"/>
    </source>
</evidence>
<feature type="compositionally biased region" description="Basic and acidic residues" evidence="1">
    <location>
        <begin position="70"/>
        <end position="83"/>
    </location>
</feature>
<gene>
    <name evidence="2" type="ORF">GSLYS_00013678001</name>
</gene>
<dbReference type="AlphaFoldDB" id="A0AAV2I080"/>
<name>A0AAV2I080_LYMST</name>
<accession>A0AAV2I080</accession>
<keyword evidence="3" id="KW-1185">Reference proteome</keyword>
<comment type="caution">
    <text evidence="2">The sequence shown here is derived from an EMBL/GenBank/DDBJ whole genome shotgun (WGS) entry which is preliminary data.</text>
</comment>
<feature type="region of interest" description="Disordered" evidence="1">
    <location>
        <begin position="70"/>
        <end position="106"/>
    </location>
</feature>
<evidence type="ECO:0000256" key="1">
    <source>
        <dbReference type="SAM" id="MobiDB-lite"/>
    </source>
</evidence>
<dbReference type="EMBL" id="CAXITT010000361">
    <property type="protein sequence ID" value="CAL1539945.1"/>
    <property type="molecule type" value="Genomic_DNA"/>
</dbReference>
<evidence type="ECO:0000313" key="3">
    <source>
        <dbReference type="Proteomes" id="UP001497497"/>
    </source>
</evidence>
<reference evidence="2 3" key="1">
    <citation type="submission" date="2024-04" db="EMBL/GenBank/DDBJ databases">
        <authorList>
            <consortium name="Genoscope - CEA"/>
            <person name="William W."/>
        </authorList>
    </citation>
    <scope>NUCLEOTIDE SEQUENCE [LARGE SCALE GENOMIC DNA]</scope>
</reference>